<feature type="domain" description="Scytalone dehydratase-like protein Arp1 N-terminal" evidence="1">
    <location>
        <begin position="47"/>
        <end position="105"/>
    </location>
</feature>
<dbReference type="SUPFAM" id="SSF75304">
    <property type="entry name" value="Amidase signature (AS) enzymes"/>
    <property type="match status" value="1"/>
</dbReference>
<evidence type="ECO:0000313" key="3">
    <source>
        <dbReference type="Proteomes" id="UP001280581"/>
    </source>
</evidence>
<dbReference type="Gene3D" id="3.90.1300.10">
    <property type="entry name" value="Amidase signature (AS) domain"/>
    <property type="match status" value="1"/>
</dbReference>
<sequence length="309" mass="34922">MTDPNLSLPHSGLQSGFQTNENRLFQIDNAHYIAMPLPNTPKLDFPNDKIAPVTVIADSLPSDLDQSWVQQLVDGWSQTDDVFRHEFLQNIIFLTSKEQKSGIDNIRDELRTSPGTEWSIVVQPKVDEHNTTSGPFVMWNGSLITHEEPAESADYFAAVNPRGDGYQSAWSSSGGSGASLASYDWLDFTLSTDTTGSSRRPALANGLFQLRISKEKPPFEGVVPSWLTEVSIKDLMKKKTPKEADSSDIEEFLEDVGVTSFCYGVYEELQDFRNTYREKYSKEPYVNPTMRWRWDAARNVTKERYDDAV</sequence>
<proteinExistence type="predicted"/>
<dbReference type="Pfam" id="PF26053">
    <property type="entry name" value="DUF8016"/>
    <property type="match status" value="1"/>
</dbReference>
<evidence type="ECO:0000259" key="1">
    <source>
        <dbReference type="Pfam" id="PF26053"/>
    </source>
</evidence>
<gene>
    <name evidence="2" type="ORF">GRF29_77g26546</name>
</gene>
<dbReference type="Proteomes" id="UP001280581">
    <property type="component" value="Unassembled WGS sequence"/>
</dbReference>
<protein>
    <recommendedName>
        <fullName evidence="1">Scytalone dehydratase-like protein Arp1 N-terminal domain-containing protein</fullName>
    </recommendedName>
</protein>
<dbReference type="AlphaFoldDB" id="A0AAN6LXW6"/>
<dbReference type="InterPro" id="IPR058329">
    <property type="entry name" value="Arp1_N"/>
</dbReference>
<accession>A0AAN6LXW6</accession>
<reference evidence="2 3" key="1">
    <citation type="submission" date="2021-02" db="EMBL/GenBank/DDBJ databases">
        <title>Genome assembly of Pseudopithomyces chartarum.</title>
        <authorList>
            <person name="Jauregui R."/>
            <person name="Singh J."/>
            <person name="Voisey C."/>
        </authorList>
    </citation>
    <scope>NUCLEOTIDE SEQUENCE [LARGE SCALE GENOMIC DNA]</scope>
    <source>
        <strain evidence="2 3">AGR01</strain>
    </source>
</reference>
<organism evidence="2 3">
    <name type="scientific">Pseudopithomyces chartarum</name>
    <dbReference type="NCBI Taxonomy" id="1892770"/>
    <lineage>
        <taxon>Eukaryota</taxon>
        <taxon>Fungi</taxon>
        <taxon>Dikarya</taxon>
        <taxon>Ascomycota</taxon>
        <taxon>Pezizomycotina</taxon>
        <taxon>Dothideomycetes</taxon>
        <taxon>Pleosporomycetidae</taxon>
        <taxon>Pleosporales</taxon>
        <taxon>Massarineae</taxon>
        <taxon>Didymosphaeriaceae</taxon>
        <taxon>Pseudopithomyces</taxon>
    </lineage>
</organism>
<name>A0AAN6LXW6_9PLEO</name>
<comment type="caution">
    <text evidence="2">The sequence shown here is derived from an EMBL/GenBank/DDBJ whole genome shotgun (WGS) entry which is preliminary data.</text>
</comment>
<dbReference type="InterPro" id="IPR036928">
    <property type="entry name" value="AS_sf"/>
</dbReference>
<evidence type="ECO:0000313" key="2">
    <source>
        <dbReference type="EMBL" id="KAK3208225.1"/>
    </source>
</evidence>
<dbReference type="EMBL" id="WVTA01000007">
    <property type="protein sequence ID" value="KAK3208225.1"/>
    <property type="molecule type" value="Genomic_DNA"/>
</dbReference>
<keyword evidence="3" id="KW-1185">Reference proteome</keyword>